<comment type="caution">
    <text evidence="2">The sequence shown here is derived from an EMBL/GenBank/DDBJ whole genome shotgun (WGS) entry which is preliminary data.</text>
</comment>
<dbReference type="Gene3D" id="3.30.70.100">
    <property type="match status" value="1"/>
</dbReference>
<gene>
    <name evidence="2" type="ORF">Psi02_22880</name>
</gene>
<dbReference type="InterPro" id="IPR007138">
    <property type="entry name" value="ABM_dom"/>
</dbReference>
<accession>A0A8J3UHN1</accession>
<dbReference type="Pfam" id="PF03992">
    <property type="entry name" value="ABM"/>
    <property type="match status" value="1"/>
</dbReference>
<name>A0A8J3UHN1_9ACTN</name>
<feature type="domain" description="ABM" evidence="1">
    <location>
        <begin position="6"/>
        <end position="67"/>
    </location>
</feature>
<dbReference type="AlphaFoldDB" id="A0A8J3UHN1"/>
<evidence type="ECO:0000313" key="3">
    <source>
        <dbReference type="Proteomes" id="UP000644610"/>
    </source>
</evidence>
<dbReference type="EMBL" id="BOOQ01000013">
    <property type="protein sequence ID" value="GII45864.1"/>
    <property type="molecule type" value="Genomic_DNA"/>
</dbReference>
<keyword evidence="3" id="KW-1185">Reference proteome</keyword>
<dbReference type="Proteomes" id="UP000644610">
    <property type="component" value="Unassembled WGS sequence"/>
</dbReference>
<organism evidence="2 3">
    <name type="scientific">Planotetraspora silvatica</name>
    <dbReference type="NCBI Taxonomy" id="234614"/>
    <lineage>
        <taxon>Bacteria</taxon>
        <taxon>Bacillati</taxon>
        <taxon>Actinomycetota</taxon>
        <taxon>Actinomycetes</taxon>
        <taxon>Streptosporangiales</taxon>
        <taxon>Streptosporangiaceae</taxon>
        <taxon>Planotetraspora</taxon>
    </lineage>
</organism>
<evidence type="ECO:0000259" key="1">
    <source>
        <dbReference type="Pfam" id="PF03992"/>
    </source>
</evidence>
<protein>
    <recommendedName>
        <fullName evidence="1">ABM domain-containing protein</fullName>
    </recommendedName>
</protein>
<proteinExistence type="predicted"/>
<dbReference type="RefSeq" id="WP_203973411.1">
    <property type="nucleotide sequence ID" value="NZ_BAAAKY010000044.1"/>
</dbReference>
<sequence length="99" mass="10904">MVTVELTRFRVAPERAEELIAARPAMLRDFQADRAGFLDAELIRLPAGEWLDIVYWRSPEDFAASRAKGGNLPGIAAFFALIDEVVSTEEGIAVPERSG</sequence>
<evidence type="ECO:0000313" key="2">
    <source>
        <dbReference type="EMBL" id="GII45864.1"/>
    </source>
</evidence>
<dbReference type="InterPro" id="IPR011008">
    <property type="entry name" value="Dimeric_a/b-barrel"/>
</dbReference>
<reference evidence="2" key="1">
    <citation type="submission" date="2021-01" db="EMBL/GenBank/DDBJ databases">
        <title>Whole genome shotgun sequence of Planotetraspora silvatica NBRC 100141.</title>
        <authorList>
            <person name="Komaki H."/>
            <person name="Tamura T."/>
        </authorList>
    </citation>
    <scope>NUCLEOTIDE SEQUENCE</scope>
    <source>
        <strain evidence="2">NBRC 100141</strain>
    </source>
</reference>
<dbReference type="SUPFAM" id="SSF54909">
    <property type="entry name" value="Dimeric alpha+beta barrel"/>
    <property type="match status" value="1"/>
</dbReference>